<keyword evidence="1" id="KW-0472">Membrane</keyword>
<dbReference type="EMBL" id="AIMC01000018">
    <property type="protein sequence ID" value="EJF76575.1"/>
    <property type="molecule type" value="Genomic_DNA"/>
</dbReference>
<dbReference type="PATRIC" id="fig|1094552.3.peg.905"/>
<dbReference type="HOGENOM" id="CLU_2630965_0_0_5"/>
<keyword evidence="1" id="KW-1133">Transmembrane helix</keyword>
<keyword evidence="3" id="KW-1185">Reference proteome</keyword>
<dbReference type="AlphaFoldDB" id="J1IZ50"/>
<accession>J1IZ50</accession>
<dbReference type="Proteomes" id="UP000008748">
    <property type="component" value="Unassembled WGS sequence"/>
</dbReference>
<keyword evidence="1" id="KW-0812">Transmembrane</keyword>
<reference evidence="2 3" key="1">
    <citation type="submission" date="2012-03" db="EMBL/GenBank/DDBJ databases">
        <title>The Genome Sequence of Bartonella birtlesii LL-WM9.</title>
        <authorList>
            <consortium name="The Broad Institute Genome Sequencing Platform"/>
            <consortium name="The Broad Institute Genome Sequencing Center for Infectious Disease"/>
            <person name="Feldgarden M."/>
            <person name="Kirby J."/>
            <person name="Kosoy M."/>
            <person name="Birtles R."/>
            <person name="Probert W.S."/>
            <person name="Chiaraviglio L."/>
            <person name="Young S.K."/>
            <person name="Zeng Q."/>
            <person name="Gargeya S."/>
            <person name="Fitzgerald M."/>
            <person name="Haas B."/>
            <person name="Abouelleil A."/>
            <person name="Alvarado L."/>
            <person name="Arachchi H.M."/>
            <person name="Berlin A."/>
            <person name="Chapman S.B."/>
            <person name="Gearin G."/>
            <person name="Goldberg J."/>
            <person name="Griggs A."/>
            <person name="Gujja S."/>
            <person name="Hansen M."/>
            <person name="Heiman D."/>
            <person name="Howarth C."/>
            <person name="Larimer J."/>
            <person name="Lui A."/>
            <person name="MacDonald P.J.P."/>
            <person name="McCowen C."/>
            <person name="Montmayeur A."/>
            <person name="Murphy C."/>
            <person name="Neiman D."/>
            <person name="Pearson M."/>
            <person name="Priest M."/>
            <person name="Roberts A."/>
            <person name="Saif S."/>
            <person name="Shea T."/>
            <person name="Sisk P."/>
            <person name="Stolte C."/>
            <person name="Sykes S."/>
            <person name="Wortman J."/>
            <person name="Nusbaum C."/>
            <person name="Birren B."/>
        </authorList>
    </citation>
    <scope>NUCLEOTIDE SEQUENCE [LARGE SCALE GENOMIC DNA]</scope>
    <source>
        <strain evidence="2 3">LL-WM9</strain>
    </source>
</reference>
<gene>
    <name evidence="2" type="ORF">ME7_00832</name>
</gene>
<protein>
    <submittedName>
        <fullName evidence="2">Uncharacterized protein</fullName>
    </submittedName>
</protein>
<organism evidence="2 3">
    <name type="scientific">Bartonella birtlesii LL-WM9</name>
    <dbReference type="NCBI Taxonomy" id="1094552"/>
    <lineage>
        <taxon>Bacteria</taxon>
        <taxon>Pseudomonadati</taxon>
        <taxon>Pseudomonadota</taxon>
        <taxon>Alphaproteobacteria</taxon>
        <taxon>Hyphomicrobiales</taxon>
        <taxon>Bartonellaceae</taxon>
        <taxon>Bartonella</taxon>
    </lineage>
</organism>
<evidence type="ECO:0000256" key="1">
    <source>
        <dbReference type="SAM" id="Phobius"/>
    </source>
</evidence>
<evidence type="ECO:0000313" key="3">
    <source>
        <dbReference type="Proteomes" id="UP000008748"/>
    </source>
</evidence>
<proteinExistence type="predicted"/>
<comment type="caution">
    <text evidence="2">The sequence shown here is derived from an EMBL/GenBank/DDBJ whole genome shotgun (WGS) entry which is preliminary data.</text>
</comment>
<sequence length="77" mass="9042">MQTGGYSITHVIIFMIFMMIKVIMIYALFLLPVVFMLRIILTRRLKLKIEKLEEAIFIGEKINHLRNALSQECEGEK</sequence>
<name>J1IZ50_9HYPH</name>
<feature type="transmembrane region" description="Helical" evidence="1">
    <location>
        <begin position="12"/>
        <end position="41"/>
    </location>
</feature>
<evidence type="ECO:0000313" key="2">
    <source>
        <dbReference type="EMBL" id="EJF76575.1"/>
    </source>
</evidence>